<keyword evidence="5" id="KW-0472">Membrane</keyword>
<keyword evidence="3" id="KW-0677">Repeat</keyword>
<dbReference type="CDD" id="cd00063">
    <property type="entry name" value="FN3"/>
    <property type="match status" value="1"/>
</dbReference>
<accession>A0A7R8WKC1</accession>
<keyword evidence="1" id="KW-0433">Leucine-rich repeat</keyword>
<evidence type="ECO:0000313" key="6">
    <source>
        <dbReference type="EMBL" id="CAD7230603.1"/>
    </source>
</evidence>
<dbReference type="InterPro" id="IPR032675">
    <property type="entry name" value="LRR_dom_sf"/>
</dbReference>
<feature type="region of interest" description="Disordered" evidence="4">
    <location>
        <begin position="233"/>
        <end position="299"/>
    </location>
</feature>
<dbReference type="EMBL" id="OB662815">
    <property type="protein sequence ID" value="CAD7230603.1"/>
    <property type="molecule type" value="Genomic_DNA"/>
</dbReference>
<keyword evidence="2" id="KW-0732">Signal</keyword>
<evidence type="ECO:0000256" key="3">
    <source>
        <dbReference type="ARBA" id="ARBA00022737"/>
    </source>
</evidence>
<dbReference type="Gene3D" id="3.80.10.10">
    <property type="entry name" value="Ribonuclease Inhibitor"/>
    <property type="match status" value="1"/>
</dbReference>
<dbReference type="InterPro" id="IPR036116">
    <property type="entry name" value="FN3_sf"/>
</dbReference>
<dbReference type="OrthoDB" id="10027416at2759"/>
<dbReference type="InterPro" id="IPR000483">
    <property type="entry name" value="Cys-rich_flank_reg_C"/>
</dbReference>
<dbReference type="PROSITE" id="PS50853">
    <property type="entry name" value="FN3"/>
    <property type="match status" value="1"/>
</dbReference>
<dbReference type="SUPFAM" id="SSF49265">
    <property type="entry name" value="Fibronectin type III"/>
    <property type="match status" value="1"/>
</dbReference>
<name>A0A7R8WKC1_9CRUS</name>
<dbReference type="Gene3D" id="2.60.40.10">
    <property type="entry name" value="Immunoglobulins"/>
    <property type="match status" value="1"/>
</dbReference>
<keyword evidence="5" id="KW-0812">Transmembrane</keyword>
<dbReference type="InterPro" id="IPR013783">
    <property type="entry name" value="Ig-like_fold"/>
</dbReference>
<organism evidence="6">
    <name type="scientific">Cyprideis torosa</name>
    <dbReference type="NCBI Taxonomy" id="163714"/>
    <lineage>
        <taxon>Eukaryota</taxon>
        <taxon>Metazoa</taxon>
        <taxon>Ecdysozoa</taxon>
        <taxon>Arthropoda</taxon>
        <taxon>Crustacea</taxon>
        <taxon>Oligostraca</taxon>
        <taxon>Ostracoda</taxon>
        <taxon>Podocopa</taxon>
        <taxon>Podocopida</taxon>
        <taxon>Cytherocopina</taxon>
        <taxon>Cytheroidea</taxon>
        <taxon>Cytherideidae</taxon>
        <taxon>Cyprideis</taxon>
    </lineage>
</organism>
<feature type="transmembrane region" description="Helical" evidence="5">
    <location>
        <begin position="200"/>
        <end position="224"/>
    </location>
</feature>
<evidence type="ECO:0000256" key="2">
    <source>
        <dbReference type="ARBA" id="ARBA00022729"/>
    </source>
</evidence>
<evidence type="ECO:0000256" key="4">
    <source>
        <dbReference type="SAM" id="MobiDB-lite"/>
    </source>
</evidence>
<evidence type="ECO:0000256" key="1">
    <source>
        <dbReference type="ARBA" id="ARBA00022614"/>
    </source>
</evidence>
<evidence type="ECO:0000256" key="5">
    <source>
        <dbReference type="SAM" id="Phobius"/>
    </source>
</evidence>
<protein>
    <submittedName>
        <fullName evidence="6">Uncharacterized protein</fullName>
    </submittedName>
</protein>
<dbReference type="InterPro" id="IPR003961">
    <property type="entry name" value="FN3_dom"/>
</dbReference>
<keyword evidence="5" id="KW-1133">Transmembrane helix</keyword>
<dbReference type="Pfam" id="PF00041">
    <property type="entry name" value="fn3"/>
    <property type="match status" value="1"/>
</dbReference>
<dbReference type="AlphaFoldDB" id="A0A7R8WKC1"/>
<gene>
    <name evidence="6" type="ORF">CTOB1V02_LOCUS8461</name>
</gene>
<proteinExistence type="predicted"/>
<dbReference type="SMART" id="SM00082">
    <property type="entry name" value="LRRCT"/>
    <property type="match status" value="1"/>
</dbReference>
<sequence>MQIGTDATKGNPFVCDCSLSPLWPWLSDHIQLLENQQAMTCSSPDDRRGSNFLDEALIRRCSQSLIHKLAIQDIQPNSLMVTWQSNNTVDVKGFKVVYHALDYDSSVSTFSLGPDVRSYQMLNLTSDTSYFICVDVQLAGPLAATSDTRLNLWSRPHVIEEAGGTRTVGTDLQPPFRKCSKTRTLTSSRRTSSSSIISNFGLVVALSVGIGLLCLVVLCALILMKRKKAQSISSNGSIGMRSPPITPMKNGGGSYKSPPAPTAAIRNGGVSFKLDSHSNGNGGFRSGSPSPEDDFLMGHRHYDFSNHDT</sequence>
<reference evidence="6" key="1">
    <citation type="submission" date="2020-11" db="EMBL/GenBank/DDBJ databases">
        <authorList>
            <person name="Tran Van P."/>
        </authorList>
    </citation>
    <scope>NUCLEOTIDE SEQUENCE</scope>
</reference>